<name>A0A415S777_MEDGN</name>
<evidence type="ECO:0000256" key="2">
    <source>
        <dbReference type="SAM" id="MobiDB-lite"/>
    </source>
</evidence>
<dbReference type="SUPFAM" id="SSF56563">
    <property type="entry name" value="Major capsid protein gp5"/>
    <property type="match status" value="1"/>
</dbReference>
<protein>
    <submittedName>
        <fullName evidence="4">Phage major capsid protein</fullName>
    </submittedName>
</protein>
<comment type="caution">
    <text evidence="4">The sequence shown here is derived from an EMBL/GenBank/DDBJ whole genome shotgun (WGS) entry which is preliminary data.</text>
</comment>
<reference evidence="4 5" key="1">
    <citation type="submission" date="2018-08" db="EMBL/GenBank/DDBJ databases">
        <title>A genome reference for cultivated species of the human gut microbiota.</title>
        <authorList>
            <person name="Zou Y."/>
            <person name="Xue W."/>
            <person name="Luo G."/>
        </authorList>
    </citation>
    <scope>NUCLEOTIDE SEQUENCE [LARGE SCALE GENOMIC DNA]</scope>
    <source>
        <strain evidence="4 5">AF33-12</strain>
    </source>
</reference>
<dbReference type="Proteomes" id="UP000285610">
    <property type="component" value="Unassembled WGS sequence"/>
</dbReference>
<dbReference type="InterPro" id="IPR024455">
    <property type="entry name" value="Phage_capsid"/>
</dbReference>
<evidence type="ECO:0000259" key="3">
    <source>
        <dbReference type="Pfam" id="PF05065"/>
    </source>
</evidence>
<dbReference type="Gene3D" id="3.30.2400.10">
    <property type="entry name" value="Major capsid protein gp5"/>
    <property type="match status" value="1"/>
</dbReference>
<dbReference type="RefSeq" id="WP_118444936.1">
    <property type="nucleotide sequence ID" value="NZ_QRQE01000034.1"/>
</dbReference>
<evidence type="ECO:0000313" key="4">
    <source>
        <dbReference type="EMBL" id="RHM72974.1"/>
    </source>
</evidence>
<feature type="domain" description="Phage capsid-like C-terminal" evidence="3">
    <location>
        <begin position="146"/>
        <end position="361"/>
    </location>
</feature>
<dbReference type="Gene3D" id="3.30.2320.10">
    <property type="entry name" value="hypothetical protein PF0899 domain"/>
    <property type="match status" value="1"/>
</dbReference>
<accession>A0A415S777</accession>
<organism evidence="4 5">
    <name type="scientific">Mediterraneibacter gnavus</name>
    <name type="common">Ruminococcus gnavus</name>
    <dbReference type="NCBI Taxonomy" id="33038"/>
    <lineage>
        <taxon>Bacteria</taxon>
        <taxon>Bacillati</taxon>
        <taxon>Bacillota</taxon>
        <taxon>Clostridia</taxon>
        <taxon>Lachnospirales</taxon>
        <taxon>Lachnospiraceae</taxon>
        <taxon>Mediterraneibacter</taxon>
    </lineage>
</organism>
<feature type="compositionally biased region" description="Basic and acidic residues" evidence="2">
    <location>
        <begin position="46"/>
        <end position="105"/>
    </location>
</feature>
<gene>
    <name evidence="4" type="ORF">DWZ50_12990</name>
</gene>
<dbReference type="Pfam" id="PF05065">
    <property type="entry name" value="Phage_capsid"/>
    <property type="match status" value="1"/>
</dbReference>
<evidence type="ECO:0000313" key="5">
    <source>
        <dbReference type="Proteomes" id="UP000285610"/>
    </source>
</evidence>
<comment type="subcellular location">
    <subcellularLocation>
        <location evidence="1">Virion</location>
    </subcellularLocation>
</comment>
<proteinExistence type="predicted"/>
<feature type="compositionally biased region" description="Basic and acidic residues" evidence="2">
    <location>
        <begin position="18"/>
        <end position="37"/>
    </location>
</feature>
<dbReference type="AlphaFoldDB" id="A0A415S777"/>
<dbReference type="InterPro" id="IPR054612">
    <property type="entry name" value="Phage_capsid-like_C"/>
</dbReference>
<evidence type="ECO:0000256" key="1">
    <source>
        <dbReference type="ARBA" id="ARBA00004328"/>
    </source>
</evidence>
<feature type="region of interest" description="Disordered" evidence="2">
    <location>
        <begin position="18"/>
        <end position="107"/>
    </location>
</feature>
<dbReference type="EMBL" id="QRQE01000034">
    <property type="protein sequence ID" value="RHM72974.1"/>
    <property type="molecule type" value="Genomic_DNA"/>
</dbReference>
<sequence>MALRQLMLAKQIADKEKELEEMRGKDTDFETREKELETSISEANTEEERGVVDGEIEKFEQERDAHNERKSELETKLSELREQMKEYEKTPERREKKKDMGRRNEEEIEEMRSAINSFVKSKGQVREGGFKEVDAGILIPVEMLAVQKKPEDVVDLGNYVKNVSVNSSSGKYPVIAKSGSKMSTVKELEQNPELSKPKISNIDYSIATRRGYIPISQEAIDDADYDVTGLIRDEINDQSRNTRNTDIATVLKSATEKSVTGLDGLKDLVNKEIKKVYPVKFIISSSLYAELDKLKDKNGRYLLQDSITSASGKMLFGKEVVVLDDDMIAGAGELKGFVGDAKSFCTFFDRKQASVEWVDNQIYGKLLAGVVRYDVKKTDTDAGFYITYTQGE</sequence>
<dbReference type="NCBIfam" id="TIGR01554">
    <property type="entry name" value="major_cap_HK97"/>
    <property type="match status" value="1"/>
</dbReference>